<feature type="domain" description="Tf2-1-like SH3-like" evidence="1">
    <location>
        <begin position="256"/>
        <end position="295"/>
    </location>
</feature>
<dbReference type="PANTHER" id="PTHR11439:SF521">
    <property type="entry name" value="RNA-DIRECTED DNA POLYMERASE"/>
    <property type="match status" value="1"/>
</dbReference>
<sequence length="368" mass="41763">MEIGTAAHVHYIEKVLKKFNYFDCTPVSAPMDTREKRMPHNGQAVSQLEYSRVIGYLMYAMTCTRPDIAFVVGKLSRYTSNPGTQHWQAIQRVLKYLKKTIDYRLTCIGYPSASKKQTCITGSTIESESVALAAADKEAEWLKNLLFEIPLWSKPITPISIRCDRAATLAKAYSQMYNGKSRHLGVRYSMIRELITNGVVSIEFVRSQQNLADHLTKRLGCAWNLLIKEDEVVNFLMGNFFEKVLGKSMNKEEPLKYFGPLKVIQKVRKVAYKLQLCDNAQIHLVFHVSQLKKYRGDERQVPKRLPQVNNEGLISVDPYAILATKLATKGNVAVVYVLVHGANGEVADATWEPYDVIATRFPQFDFNA</sequence>
<evidence type="ECO:0000259" key="1">
    <source>
        <dbReference type="Pfam" id="PF24626"/>
    </source>
</evidence>
<comment type="caution">
    <text evidence="2">The sequence shown here is derived from an EMBL/GenBank/DDBJ whole genome shotgun (WGS) entry which is preliminary data.</text>
</comment>
<dbReference type="PANTHER" id="PTHR11439">
    <property type="entry name" value="GAG-POL-RELATED RETROTRANSPOSON"/>
    <property type="match status" value="1"/>
</dbReference>
<proteinExistence type="predicted"/>
<reference evidence="2" key="2">
    <citation type="submission" date="2022-01" db="EMBL/GenBank/DDBJ databases">
        <authorList>
            <person name="Yamashiro T."/>
            <person name="Shiraishi A."/>
            <person name="Satake H."/>
            <person name="Nakayama K."/>
        </authorList>
    </citation>
    <scope>NUCLEOTIDE SEQUENCE</scope>
</reference>
<dbReference type="InterPro" id="IPR056924">
    <property type="entry name" value="SH3_Tf2-1"/>
</dbReference>
<gene>
    <name evidence="2" type="ORF">Tco_0876139</name>
</gene>
<organism evidence="2 3">
    <name type="scientific">Tanacetum coccineum</name>
    <dbReference type="NCBI Taxonomy" id="301880"/>
    <lineage>
        <taxon>Eukaryota</taxon>
        <taxon>Viridiplantae</taxon>
        <taxon>Streptophyta</taxon>
        <taxon>Embryophyta</taxon>
        <taxon>Tracheophyta</taxon>
        <taxon>Spermatophyta</taxon>
        <taxon>Magnoliopsida</taxon>
        <taxon>eudicotyledons</taxon>
        <taxon>Gunneridae</taxon>
        <taxon>Pentapetalae</taxon>
        <taxon>asterids</taxon>
        <taxon>campanulids</taxon>
        <taxon>Asterales</taxon>
        <taxon>Asteraceae</taxon>
        <taxon>Asteroideae</taxon>
        <taxon>Anthemideae</taxon>
        <taxon>Anthemidinae</taxon>
        <taxon>Tanacetum</taxon>
    </lineage>
</organism>
<dbReference type="EMBL" id="BQNB010013556">
    <property type="protein sequence ID" value="GJT17433.1"/>
    <property type="molecule type" value="Genomic_DNA"/>
</dbReference>
<evidence type="ECO:0000313" key="3">
    <source>
        <dbReference type="Proteomes" id="UP001151760"/>
    </source>
</evidence>
<accession>A0ABQ5BUV8</accession>
<dbReference type="CDD" id="cd09272">
    <property type="entry name" value="RNase_HI_RT_Ty1"/>
    <property type="match status" value="1"/>
</dbReference>
<dbReference type="Pfam" id="PF24626">
    <property type="entry name" value="SH3_Tf2-1"/>
    <property type="match status" value="1"/>
</dbReference>
<dbReference type="Proteomes" id="UP001151760">
    <property type="component" value="Unassembled WGS sequence"/>
</dbReference>
<keyword evidence="3" id="KW-1185">Reference proteome</keyword>
<reference evidence="2" key="1">
    <citation type="journal article" date="2022" name="Int. J. Mol. Sci.">
        <title>Draft Genome of Tanacetum Coccineum: Genomic Comparison of Closely Related Tanacetum-Family Plants.</title>
        <authorList>
            <person name="Yamashiro T."/>
            <person name="Shiraishi A."/>
            <person name="Nakayama K."/>
            <person name="Satake H."/>
        </authorList>
    </citation>
    <scope>NUCLEOTIDE SEQUENCE</scope>
</reference>
<protein>
    <recommendedName>
        <fullName evidence="1">Tf2-1-like SH3-like domain-containing protein</fullName>
    </recommendedName>
</protein>
<evidence type="ECO:0000313" key="2">
    <source>
        <dbReference type="EMBL" id="GJT17433.1"/>
    </source>
</evidence>
<name>A0ABQ5BUV8_9ASTR</name>